<reference evidence="1 2" key="1">
    <citation type="submission" date="2021-07" db="EMBL/GenBank/DDBJ databases">
        <title>Sphingomonas sp.</title>
        <authorList>
            <person name="Feng G."/>
            <person name="Li J."/>
            <person name="Pan M."/>
        </authorList>
    </citation>
    <scope>NUCLEOTIDE SEQUENCE [LARGE SCALE GENOMIC DNA]</scope>
    <source>
        <strain evidence="1 2">RRHST34</strain>
    </source>
</reference>
<organism evidence="1 2">
    <name type="scientific">Sphingomonas citri</name>
    <dbReference type="NCBI Taxonomy" id="2862499"/>
    <lineage>
        <taxon>Bacteria</taxon>
        <taxon>Pseudomonadati</taxon>
        <taxon>Pseudomonadota</taxon>
        <taxon>Alphaproteobacteria</taxon>
        <taxon>Sphingomonadales</taxon>
        <taxon>Sphingomonadaceae</taxon>
        <taxon>Sphingomonas</taxon>
    </lineage>
</organism>
<accession>A0ABS7BQM7</accession>
<comment type="caution">
    <text evidence="1">The sequence shown here is derived from an EMBL/GenBank/DDBJ whole genome shotgun (WGS) entry which is preliminary data.</text>
</comment>
<dbReference type="RefSeq" id="WP_219749291.1">
    <property type="nucleotide sequence ID" value="NZ_JAHXZN010000005.1"/>
</dbReference>
<evidence type="ECO:0000313" key="1">
    <source>
        <dbReference type="EMBL" id="MBW6531910.1"/>
    </source>
</evidence>
<gene>
    <name evidence="1" type="ORF">KZ820_14305</name>
</gene>
<dbReference type="Proteomes" id="UP000759103">
    <property type="component" value="Unassembled WGS sequence"/>
</dbReference>
<keyword evidence="2" id="KW-1185">Reference proteome</keyword>
<proteinExistence type="predicted"/>
<evidence type="ECO:0000313" key="2">
    <source>
        <dbReference type="Proteomes" id="UP000759103"/>
    </source>
</evidence>
<name>A0ABS7BQM7_9SPHN</name>
<sequence length="171" mass="19069">MKRGVSHKPRLTAEQVERARRLSMVYDRGTVAEMLGASPATIRAAAARGWKPAERKLRPVPNDWGIVAPGLTMPELARHYRASQSAIARWLREKPVARAYNGGHVWQPPENFASLLEQHSANRVARMLGVHPNTVKAARYRLGIHPTQVATRRKAGWAERFVAASQVEARA</sequence>
<protein>
    <submittedName>
        <fullName evidence="1">Helix-turn-helix domain-containing protein</fullName>
    </submittedName>
</protein>
<dbReference type="EMBL" id="JAHXZN010000005">
    <property type="protein sequence ID" value="MBW6531910.1"/>
    <property type="molecule type" value="Genomic_DNA"/>
</dbReference>